<evidence type="ECO:0000256" key="10">
    <source>
        <dbReference type="HAMAP-Rule" id="MF_00165"/>
    </source>
</evidence>
<evidence type="ECO:0000259" key="11">
    <source>
        <dbReference type="Pfam" id="PF02223"/>
    </source>
</evidence>
<dbReference type="InterPro" id="IPR018094">
    <property type="entry name" value="Thymidylate_kinase"/>
</dbReference>
<dbReference type="GO" id="GO:0006235">
    <property type="term" value="P:dTTP biosynthetic process"/>
    <property type="evidence" value="ECO:0007669"/>
    <property type="project" value="UniProtKB-UniRule"/>
</dbReference>
<keyword evidence="6 10" id="KW-0547">Nucleotide-binding</keyword>
<dbReference type="PANTHER" id="PTHR10344:SF4">
    <property type="entry name" value="UMP-CMP KINASE 2, MITOCHONDRIAL"/>
    <property type="match status" value="1"/>
</dbReference>
<dbReference type="EC" id="2.7.4.9" evidence="2 10"/>
<protein>
    <recommendedName>
        <fullName evidence="3 10">Thymidylate kinase</fullName>
        <ecNumber evidence="2 10">2.7.4.9</ecNumber>
    </recommendedName>
    <alternativeName>
        <fullName evidence="10">dTMP kinase</fullName>
    </alternativeName>
</protein>
<dbReference type="HAMAP" id="MF_00165">
    <property type="entry name" value="Thymidylate_kinase"/>
    <property type="match status" value="1"/>
</dbReference>
<dbReference type="InterPro" id="IPR039430">
    <property type="entry name" value="Thymidylate_kin-like_dom"/>
</dbReference>
<keyword evidence="5 10" id="KW-0545">Nucleotide biosynthesis</keyword>
<reference evidence="13" key="1">
    <citation type="submission" date="2019-04" db="EMBL/GenBank/DDBJ databases">
        <title>Draft genome sequence of Pseudonocardiaceae bacterium SL3-2-4.</title>
        <authorList>
            <person name="Ningsih F."/>
            <person name="Yokota A."/>
            <person name="Sakai Y."/>
            <person name="Nanatani K."/>
            <person name="Yabe S."/>
            <person name="Oetari A."/>
            <person name="Sjamsuridzal W."/>
        </authorList>
    </citation>
    <scope>NUCLEOTIDE SEQUENCE [LARGE SCALE GENOMIC DNA]</scope>
    <source>
        <strain evidence="13">SL3-2-4</strain>
    </source>
</reference>
<comment type="function">
    <text evidence="10">Phosphorylation of dTMP to form dTDP in both de novo and salvage pathways of dTTP synthesis.</text>
</comment>
<dbReference type="GO" id="GO:0005524">
    <property type="term" value="F:ATP binding"/>
    <property type="evidence" value="ECO:0007669"/>
    <property type="project" value="UniProtKB-UniRule"/>
</dbReference>
<keyword evidence="8 10" id="KW-0067">ATP-binding</keyword>
<dbReference type="OrthoDB" id="9774907at2"/>
<keyword evidence="7 10" id="KW-0418">Kinase</keyword>
<dbReference type="AlphaFoldDB" id="A0A4D4J3P0"/>
<feature type="domain" description="Thymidylate kinase-like" evidence="11">
    <location>
        <begin position="7"/>
        <end position="167"/>
    </location>
</feature>
<dbReference type="Proteomes" id="UP000298860">
    <property type="component" value="Unassembled WGS sequence"/>
</dbReference>
<evidence type="ECO:0000256" key="6">
    <source>
        <dbReference type="ARBA" id="ARBA00022741"/>
    </source>
</evidence>
<evidence type="ECO:0000256" key="5">
    <source>
        <dbReference type="ARBA" id="ARBA00022727"/>
    </source>
</evidence>
<evidence type="ECO:0000313" key="13">
    <source>
        <dbReference type="Proteomes" id="UP000298860"/>
    </source>
</evidence>
<comment type="caution">
    <text evidence="10">Lacks conserved residue(s) required for the propagation of feature annotation.</text>
</comment>
<dbReference type="EMBL" id="BJFL01000013">
    <property type="protein sequence ID" value="GDY31295.1"/>
    <property type="molecule type" value="Genomic_DNA"/>
</dbReference>
<proteinExistence type="inferred from homology"/>
<gene>
    <name evidence="12" type="primary">tmk_2</name>
    <name evidence="10" type="synonym">tmk</name>
    <name evidence="12" type="ORF">GTS_29280</name>
</gene>
<accession>A0A4D4J3P0</accession>
<name>A0A4D4J3P0_9PSEU</name>
<dbReference type="Pfam" id="PF02223">
    <property type="entry name" value="Thymidylate_kin"/>
    <property type="match status" value="1"/>
</dbReference>
<evidence type="ECO:0000256" key="3">
    <source>
        <dbReference type="ARBA" id="ARBA00017144"/>
    </source>
</evidence>
<dbReference type="RefSeq" id="WP_137814379.1">
    <property type="nucleotide sequence ID" value="NZ_BJFL01000013.1"/>
</dbReference>
<evidence type="ECO:0000256" key="9">
    <source>
        <dbReference type="ARBA" id="ARBA00048743"/>
    </source>
</evidence>
<comment type="caution">
    <text evidence="12">The sequence shown here is derived from an EMBL/GenBank/DDBJ whole genome shotgun (WGS) entry which is preliminary data.</text>
</comment>
<dbReference type="Gene3D" id="3.40.50.300">
    <property type="entry name" value="P-loop containing nucleotide triphosphate hydrolases"/>
    <property type="match status" value="1"/>
</dbReference>
<dbReference type="GO" id="GO:0006227">
    <property type="term" value="P:dUDP biosynthetic process"/>
    <property type="evidence" value="ECO:0007669"/>
    <property type="project" value="TreeGrafter"/>
</dbReference>
<evidence type="ECO:0000313" key="12">
    <source>
        <dbReference type="EMBL" id="GDY31295.1"/>
    </source>
</evidence>
<evidence type="ECO:0000256" key="4">
    <source>
        <dbReference type="ARBA" id="ARBA00022679"/>
    </source>
</evidence>
<dbReference type="NCBIfam" id="NF005923">
    <property type="entry name" value="PRK07933.1"/>
    <property type="match status" value="1"/>
</dbReference>
<organism evidence="12 13">
    <name type="scientific">Gandjariella thermophila</name>
    <dbReference type="NCBI Taxonomy" id="1931992"/>
    <lineage>
        <taxon>Bacteria</taxon>
        <taxon>Bacillati</taxon>
        <taxon>Actinomycetota</taxon>
        <taxon>Actinomycetes</taxon>
        <taxon>Pseudonocardiales</taxon>
        <taxon>Pseudonocardiaceae</taxon>
        <taxon>Gandjariella</taxon>
    </lineage>
</organism>
<dbReference type="CDD" id="cd01672">
    <property type="entry name" value="TMPK"/>
    <property type="match status" value="1"/>
</dbReference>
<dbReference type="SUPFAM" id="SSF52540">
    <property type="entry name" value="P-loop containing nucleoside triphosphate hydrolases"/>
    <property type="match status" value="1"/>
</dbReference>
<keyword evidence="13" id="KW-1185">Reference proteome</keyword>
<keyword evidence="4 10" id="KW-0808">Transferase</keyword>
<evidence type="ECO:0000256" key="2">
    <source>
        <dbReference type="ARBA" id="ARBA00012980"/>
    </source>
</evidence>
<dbReference type="InterPro" id="IPR027417">
    <property type="entry name" value="P-loop_NTPase"/>
</dbReference>
<dbReference type="GO" id="GO:0004798">
    <property type="term" value="F:dTMP kinase activity"/>
    <property type="evidence" value="ECO:0007669"/>
    <property type="project" value="UniProtKB-UniRule"/>
</dbReference>
<evidence type="ECO:0000256" key="7">
    <source>
        <dbReference type="ARBA" id="ARBA00022777"/>
    </source>
</evidence>
<dbReference type="PANTHER" id="PTHR10344">
    <property type="entry name" value="THYMIDYLATE KINASE"/>
    <property type="match status" value="1"/>
</dbReference>
<evidence type="ECO:0000256" key="8">
    <source>
        <dbReference type="ARBA" id="ARBA00022840"/>
    </source>
</evidence>
<comment type="similarity">
    <text evidence="1 10">Belongs to the thymidylate kinase family.</text>
</comment>
<comment type="catalytic activity">
    <reaction evidence="9 10">
        <text>dTMP + ATP = dTDP + ADP</text>
        <dbReference type="Rhea" id="RHEA:13517"/>
        <dbReference type="ChEBI" id="CHEBI:30616"/>
        <dbReference type="ChEBI" id="CHEBI:58369"/>
        <dbReference type="ChEBI" id="CHEBI:63528"/>
        <dbReference type="ChEBI" id="CHEBI:456216"/>
        <dbReference type="EC" id="2.7.4.9"/>
    </reaction>
</comment>
<dbReference type="GO" id="GO:0006233">
    <property type="term" value="P:dTDP biosynthetic process"/>
    <property type="evidence" value="ECO:0007669"/>
    <property type="project" value="InterPro"/>
</dbReference>
<evidence type="ECO:0000256" key="1">
    <source>
        <dbReference type="ARBA" id="ARBA00009776"/>
    </source>
</evidence>
<sequence length="221" mass="23996">MGRLVVIEGLDGAGKRTLGDGLTRALEHRGATVTRLAFPRYGENVHADLVRDALHGQLGDLAHSVHGMAVLFALDRRDAAQRIRSDLVRHDVVLVDRYVASNAAYGAARLHQGARGEFVSWLTELEVERFGLPVPDLQLLLRVPPELAAARAEHRERTESDRQRDTFEVDGGLQRRCALVYEELAATGWLAPWIVVDGAITADVGALAGTVLAGHAPAAHE</sequence>
<dbReference type="GO" id="GO:0005829">
    <property type="term" value="C:cytosol"/>
    <property type="evidence" value="ECO:0007669"/>
    <property type="project" value="TreeGrafter"/>
</dbReference>